<proteinExistence type="predicted"/>
<feature type="compositionally biased region" description="Polar residues" evidence="1">
    <location>
        <begin position="524"/>
        <end position="540"/>
    </location>
</feature>
<gene>
    <name evidence="3" type="ORF">LTR84_006373</name>
</gene>
<comment type="caution">
    <text evidence="3">The sequence shown here is derived from an EMBL/GenBank/DDBJ whole genome shotgun (WGS) entry which is preliminary data.</text>
</comment>
<sequence>MPAHSLDSLIISPADFDRYNGHHKLETFELPRSSKEGNDDSTSTIMTTPCSRSIISQDIIQWLRQPGCHKKNPDDPSMKILLIQTHNQSTVKKNSPPSLSMTQPQKTFDLGRPQTTERNAQLEFINDVFSGMGFPLAAFGAYIKAHITFVCVPATSTSKLCKTATQTTAKTCTKYYCSGTSWTITWSHCPALKHTAAVMFHREGDGDQRREEVLADLIRLQSHLAHPMLLGYVKTKVSLRFTFDMLDDMNRETLALEQEIGFPTWNWVLDRMIPGSGVGETHDHAVEGFNVLAGKLTNIRFRLRTFQQQIKFISRCNAKYRQSLEASSPSSTISSSLSPLSKGQIHDPLLRECEELDAFMDVMWDYTFVHLFDADSLSERLHNAMTSVFQLTTQRDSRASLAIADFNNELARQGKNTNTSMMTIAFVSLLFLPGTFVASFFDTPIFNFPIPSSPDKTSPQPIVVTQPFWIYWTISGMLTLILGVGWMSYLRRRKALDMREREGERIRFRETIGRKNKNGLPQFFDSSPTSTVSDPKSFPTSSPPDYHTWKSGFEQAQVQAPRYNVPQVMDGGGGSVHESFKPRSPPSMSGISRSDSYGLYVSPSMWYGGGQITR</sequence>
<dbReference type="Proteomes" id="UP001358417">
    <property type="component" value="Unassembled WGS sequence"/>
</dbReference>
<dbReference type="GeneID" id="89974545"/>
<evidence type="ECO:0000313" key="4">
    <source>
        <dbReference type="Proteomes" id="UP001358417"/>
    </source>
</evidence>
<evidence type="ECO:0000256" key="1">
    <source>
        <dbReference type="SAM" id="MobiDB-lite"/>
    </source>
</evidence>
<accession>A0AAV9N149</accession>
<dbReference type="AlphaFoldDB" id="A0AAV9N149"/>
<name>A0AAV9N149_9EURO</name>
<dbReference type="EMBL" id="JAVRRD010000024">
    <property type="protein sequence ID" value="KAK5047708.1"/>
    <property type="molecule type" value="Genomic_DNA"/>
</dbReference>
<evidence type="ECO:0000313" key="3">
    <source>
        <dbReference type="EMBL" id="KAK5047708.1"/>
    </source>
</evidence>
<feature type="transmembrane region" description="Helical" evidence="2">
    <location>
        <begin position="421"/>
        <end position="441"/>
    </location>
</feature>
<keyword evidence="2" id="KW-0812">Transmembrane</keyword>
<keyword evidence="2" id="KW-1133">Transmembrane helix</keyword>
<organism evidence="3 4">
    <name type="scientific">Exophiala bonariae</name>
    <dbReference type="NCBI Taxonomy" id="1690606"/>
    <lineage>
        <taxon>Eukaryota</taxon>
        <taxon>Fungi</taxon>
        <taxon>Dikarya</taxon>
        <taxon>Ascomycota</taxon>
        <taxon>Pezizomycotina</taxon>
        <taxon>Eurotiomycetes</taxon>
        <taxon>Chaetothyriomycetidae</taxon>
        <taxon>Chaetothyriales</taxon>
        <taxon>Herpotrichiellaceae</taxon>
        <taxon>Exophiala</taxon>
    </lineage>
</organism>
<feature type="region of interest" description="Disordered" evidence="1">
    <location>
        <begin position="571"/>
        <end position="593"/>
    </location>
</feature>
<keyword evidence="4" id="KW-1185">Reference proteome</keyword>
<dbReference type="RefSeq" id="XP_064703235.1">
    <property type="nucleotide sequence ID" value="XM_064849934.1"/>
</dbReference>
<protein>
    <submittedName>
        <fullName evidence="3">Uncharacterized protein</fullName>
    </submittedName>
</protein>
<reference evidence="3 4" key="1">
    <citation type="submission" date="2023-08" db="EMBL/GenBank/DDBJ databases">
        <title>Black Yeasts Isolated from many extreme environments.</title>
        <authorList>
            <person name="Coleine C."/>
            <person name="Stajich J.E."/>
            <person name="Selbmann L."/>
        </authorList>
    </citation>
    <scope>NUCLEOTIDE SEQUENCE [LARGE SCALE GENOMIC DNA]</scope>
    <source>
        <strain evidence="3 4">CCFEE 5792</strain>
    </source>
</reference>
<keyword evidence="2" id="KW-0472">Membrane</keyword>
<feature type="transmembrane region" description="Helical" evidence="2">
    <location>
        <begin position="469"/>
        <end position="490"/>
    </location>
</feature>
<dbReference type="Gene3D" id="1.20.58.340">
    <property type="entry name" value="Magnesium transport protein CorA, transmembrane region"/>
    <property type="match status" value="1"/>
</dbReference>
<evidence type="ECO:0000256" key="2">
    <source>
        <dbReference type="SAM" id="Phobius"/>
    </source>
</evidence>
<feature type="region of interest" description="Disordered" evidence="1">
    <location>
        <begin position="519"/>
        <end position="544"/>
    </location>
</feature>